<dbReference type="GO" id="GO:0070836">
    <property type="term" value="P:caveola assembly"/>
    <property type="evidence" value="ECO:0007669"/>
    <property type="project" value="InterPro"/>
</dbReference>
<evidence type="ECO:0000256" key="3">
    <source>
        <dbReference type="ARBA" id="ARBA00022475"/>
    </source>
</evidence>
<proteinExistence type="inferred from homology"/>
<evidence type="ECO:0000256" key="5">
    <source>
        <dbReference type="ARBA" id="ARBA00023136"/>
    </source>
</evidence>
<dbReference type="GO" id="GO:0060090">
    <property type="term" value="F:molecular adaptor activity"/>
    <property type="evidence" value="ECO:0007669"/>
    <property type="project" value="TreeGrafter"/>
</dbReference>
<evidence type="ECO:0000256" key="2">
    <source>
        <dbReference type="ARBA" id="ARBA00010988"/>
    </source>
</evidence>
<sequence>MGEPDMEQRDPNQLNDHIQVKFEEVFGEPDAVRSVDCVWKNSYKCFTKTFSICYKLLTLICALPIAFCWGCEFACTACYHVWYFTPYLRWFEMTMNPIRKMYVICLTAFVAPCMETMGLCFSKIVVKN</sequence>
<organism evidence="8">
    <name type="scientific">Capitella teleta</name>
    <name type="common">Polychaete worm</name>
    <dbReference type="NCBI Taxonomy" id="283909"/>
    <lineage>
        <taxon>Eukaryota</taxon>
        <taxon>Metazoa</taxon>
        <taxon>Spiralia</taxon>
        <taxon>Lophotrochozoa</taxon>
        <taxon>Annelida</taxon>
        <taxon>Polychaeta</taxon>
        <taxon>Sedentaria</taxon>
        <taxon>Scolecida</taxon>
        <taxon>Capitellidae</taxon>
        <taxon>Capitella</taxon>
    </lineage>
</organism>
<accession>R7V531</accession>
<dbReference type="OrthoDB" id="5917823at2759"/>
<dbReference type="InterPro" id="IPR001612">
    <property type="entry name" value="Caveolin"/>
</dbReference>
<dbReference type="PANTHER" id="PTHR10844">
    <property type="entry name" value="CAVEOLIN"/>
    <property type="match status" value="1"/>
</dbReference>
<evidence type="ECO:0000313" key="8">
    <source>
        <dbReference type="EMBL" id="ELU13567.1"/>
    </source>
</evidence>
<dbReference type="EMBL" id="KB295123">
    <property type="protein sequence ID" value="ELU13567.1"/>
    <property type="molecule type" value="Genomic_DNA"/>
</dbReference>
<comment type="function">
    <text evidence="6">May act as a scaffolding protein within caveolar membranes. Interacts directly with G-protein alpha subunits and can functionally regulate their activity.</text>
</comment>
<dbReference type="GO" id="GO:0000139">
    <property type="term" value="C:Golgi membrane"/>
    <property type="evidence" value="ECO:0007669"/>
    <property type="project" value="UniProtKB-SubCell"/>
</dbReference>
<evidence type="ECO:0000256" key="6">
    <source>
        <dbReference type="RuleBase" id="RU000680"/>
    </source>
</evidence>
<reference evidence="8 10" key="2">
    <citation type="journal article" date="2013" name="Nature">
        <title>Insights into bilaterian evolution from three spiralian genomes.</title>
        <authorList>
            <person name="Simakov O."/>
            <person name="Marletaz F."/>
            <person name="Cho S.J."/>
            <person name="Edsinger-Gonzales E."/>
            <person name="Havlak P."/>
            <person name="Hellsten U."/>
            <person name="Kuo D.H."/>
            <person name="Larsson T."/>
            <person name="Lv J."/>
            <person name="Arendt D."/>
            <person name="Savage R."/>
            <person name="Osoegawa K."/>
            <person name="de Jong P."/>
            <person name="Grimwood J."/>
            <person name="Chapman J.A."/>
            <person name="Shapiro H."/>
            <person name="Aerts A."/>
            <person name="Otillar R.P."/>
            <person name="Terry A.Y."/>
            <person name="Boore J.L."/>
            <person name="Grigoriev I.V."/>
            <person name="Lindberg D.R."/>
            <person name="Seaver E.C."/>
            <person name="Weisblat D.A."/>
            <person name="Putnam N.H."/>
            <person name="Rokhsar D.S."/>
        </authorList>
    </citation>
    <scope>NUCLEOTIDE SEQUENCE</scope>
    <source>
        <strain evidence="8 10">I ESC-2004</strain>
    </source>
</reference>
<comment type="subcellular location">
    <subcellularLocation>
        <location evidence="1 6">Cell membrane</location>
        <topology evidence="1 6">Peripheral membrane protein</topology>
    </subcellularLocation>
    <subcellularLocation>
        <location evidence="6">Golgi apparatus membrane</location>
        <topology evidence="6">Peripheral membrane protein</topology>
    </subcellularLocation>
    <subcellularLocation>
        <location evidence="6">Membrane</location>
        <location evidence="6">Caveola</location>
        <topology evidence="6">Peripheral membrane protein</topology>
    </subcellularLocation>
</comment>
<feature type="transmembrane region" description="Helical" evidence="7">
    <location>
        <begin position="102"/>
        <end position="126"/>
    </location>
</feature>
<keyword evidence="10" id="KW-1185">Reference proteome</keyword>
<keyword evidence="5 6" id="KW-0472">Membrane</keyword>
<evidence type="ECO:0000313" key="9">
    <source>
        <dbReference type="EnsemblMetazoa" id="CapteP146868"/>
    </source>
</evidence>
<dbReference type="HOGENOM" id="CLU_102582_3_0_1"/>
<keyword evidence="7" id="KW-0812">Transmembrane</keyword>
<evidence type="ECO:0000256" key="7">
    <source>
        <dbReference type="SAM" id="Phobius"/>
    </source>
</evidence>
<reference evidence="10" key="1">
    <citation type="submission" date="2012-12" db="EMBL/GenBank/DDBJ databases">
        <authorList>
            <person name="Hellsten U."/>
            <person name="Grimwood J."/>
            <person name="Chapman J.A."/>
            <person name="Shapiro H."/>
            <person name="Aerts A."/>
            <person name="Otillar R.P."/>
            <person name="Terry A.Y."/>
            <person name="Boore J.L."/>
            <person name="Simakov O."/>
            <person name="Marletaz F."/>
            <person name="Cho S.-J."/>
            <person name="Edsinger-Gonzales E."/>
            <person name="Havlak P."/>
            <person name="Kuo D.-H."/>
            <person name="Larsson T."/>
            <person name="Lv J."/>
            <person name="Arendt D."/>
            <person name="Savage R."/>
            <person name="Osoegawa K."/>
            <person name="de Jong P."/>
            <person name="Lindberg D.R."/>
            <person name="Seaver E.C."/>
            <person name="Weisblat D.A."/>
            <person name="Putnam N.H."/>
            <person name="Grigoriev I.V."/>
            <person name="Rokhsar D.S."/>
        </authorList>
    </citation>
    <scope>NUCLEOTIDE SEQUENCE</scope>
    <source>
        <strain evidence="10">I ESC-2004</strain>
    </source>
</reference>
<evidence type="ECO:0000256" key="4">
    <source>
        <dbReference type="ARBA" id="ARBA00023034"/>
    </source>
</evidence>
<dbReference type="EnsemblMetazoa" id="CapteT146868">
    <property type="protein sequence ID" value="CapteP146868"/>
    <property type="gene ID" value="CapteG146868"/>
</dbReference>
<gene>
    <name evidence="8" type="ORF">CAPTEDRAFT_146868</name>
</gene>
<evidence type="ECO:0000313" key="10">
    <source>
        <dbReference type="Proteomes" id="UP000014760"/>
    </source>
</evidence>
<dbReference type="AlphaFoldDB" id="R7V531"/>
<keyword evidence="7" id="KW-1133">Transmembrane helix</keyword>
<evidence type="ECO:0000256" key="1">
    <source>
        <dbReference type="ARBA" id="ARBA00004202"/>
    </source>
</evidence>
<dbReference type="PANTHER" id="PTHR10844:SF19">
    <property type="entry name" value="CAVEOLIN-2"/>
    <property type="match status" value="1"/>
</dbReference>
<keyword evidence="3 6" id="KW-1003">Cell membrane</keyword>
<dbReference type="Proteomes" id="UP000014760">
    <property type="component" value="Unassembled WGS sequence"/>
</dbReference>
<dbReference type="Pfam" id="PF01146">
    <property type="entry name" value="Caveolin"/>
    <property type="match status" value="1"/>
</dbReference>
<feature type="transmembrane region" description="Helical" evidence="7">
    <location>
        <begin position="56"/>
        <end position="82"/>
    </location>
</feature>
<name>R7V531_CAPTE</name>
<dbReference type="GO" id="GO:0005901">
    <property type="term" value="C:caveola"/>
    <property type="evidence" value="ECO:0007669"/>
    <property type="project" value="UniProtKB-SubCell"/>
</dbReference>
<dbReference type="EMBL" id="AMQN01005095">
    <property type="status" value="NOT_ANNOTATED_CDS"/>
    <property type="molecule type" value="Genomic_DNA"/>
</dbReference>
<comment type="similarity">
    <text evidence="2 6">Belongs to the caveolin family.</text>
</comment>
<dbReference type="OMA" id="AFEQIWC"/>
<reference evidence="9" key="3">
    <citation type="submission" date="2015-06" db="UniProtKB">
        <authorList>
            <consortium name="EnsemblMetazoa"/>
        </authorList>
    </citation>
    <scope>IDENTIFICATION</scope>
</reference>
<dbReference type="STRING" id="283909.R7V531"/>
<protein>
    <recommendedName>
        <fullName evidence="6">Caveolin</fullName>
    </recommendedName>
</protein>
<keyword evidence="4 6" id="KW-0333">Golgi apparatus</keyword>